<evidence type="ECO:0000256" key="2">
    <source>
        <dbReference type="ARBA" id="ARBA00022448"/>
    </source>
</evidence>
<keyword evidence="5 12" id="KW-0812">Transmembrane</keyword>
<keyword evidence="2" id="KW-0813">Transport</keyword>
<keyword evidence="6" id="KW-0630">Potassium</keyword>
<evidence type="ECO:0000256" key="7">
    <source>
        <dbReference type="ARBA" id="ARBA00022989"/>
    </source>
</evidence>
<dbReference type="InterPro" id="IPR044880">
    <property type="entry name" value="NCX_ion-bd_dom_sf"/>
</dbReference>
<accession>A0AAP0SBL9</accession>
<dbReference type="GO" id="GO:0008324">
    <property type="term" value="F:monoatomic cation transmembrane transporter activity"/>
    <property type="evidence" value="ECO:0007669"/>
    <property type="project" value="TreeGrafter"/>
</dbReference>
<dbReference type="PANTHER" id="PTHR12266:SF18">
    <property type="entry name" value="CATION_CALCIUM EXCHANGER 2"/>
    <property type="match status" value="1"/>
</dbReference>
<keyword evidence="7 12" id="KW-1133">Transmembrane helix</keyword>
<proteinExistence type="inferred from homology"/>
<keyword evidence="10" id="KW-0739">Sodium transport</keyword>
<keyword evidence="3" id="KW-0050">Antiport</keyword>
<keyword evidence="10" id="KW-0406">Ion transport</keyword>
<feature type="transmembrane region" description="Helical" evidence="12">
    <location>
        <begin position="52"/>
        <end position="72"/>
    </location>
</feature>
<evidence type="ECO:0000256" key="1">
    <source>
        <dbReference type="ARBA" id="ARBA00004141"/>
    </source>
</evidence>
<comment type="caution">
    <text evidence="14">The sequence shown here is derived from an EMBL/GenBank/DDBJ whole genome shotgun (WGS) entry which is preliminary data.</text>
</comment>
<gene>
    <name evidence="14" type="ORF">L1049_009032</name>
</gene>
<evidence type="ECO:0000256" key="6">
    <source>
        <dbReference type="ARBA" id="ARBA00022958"/>
    </source>
</evidence>
<keyword evidence="8" id="KW-0915">Sodium</keyword>
<dbReference type="PANTHER" id="PTHR12266">
    <property type="entry name" value="NA+/CA2+ K+ INDEPENDENT EXCHANGER"/>
    <property type="match status" value="1"/>
</dbReference>
<evidence type="ECO:0000313" key="14">
    <source>
        <dbReference type="EMBL" id="KAK9290854.1"/>
    </source>
</evidence>
<keyword evidence="9 12" id="KW-0472">Membrane</keyword>
<evidence type="ECO:0000256" key="3">
    <source>
        <dbReference type="ARBA" id="ARBA00022449"/>
    </source>
</evidence>
<dbReference type="GO" id="GO:0006814">
    <property type="term" value="P:sodium ion transport"/>
    <property type="evidence" value="ECO:0007669"/>
    <property type="project" value="UniProtKB-KW"/>
</dbReference>
<evidence type="ECO:0000256" key="11">
    <source>
        <dbReference type="ARBA" id="ARBA00038187"/>
    </source>
</evidence>
<keyword evidence="15" id="KW-1185">Reference proteome</keyword>
<dbReference type="GO" id="GO:0006813">
    <property type="term" value="P:potassium ion transport"/>
    <property type="evidence" value="ECO:0007669"/>
    <property type="project" value="UniProtKB-KW"/>
</dbReference>
<dbReference type="AlphaFoldDB" id="A0AAP0SBL9"/>
<evidence type="ECO:0000259" key="13">
    <source>
        <dbReference type="Pfam" id="PF01699"/>
    </source>
</evidence>
<evidence type="ECO:0000256" key="4">
    <source>
        <dbReference type="ARBA" id="ARBA00022538"/>
    </source>
</evidence>
<feature type="transmembrane region" description="Helical" evidence="12">
    <location>
        <begin position="12"/>
        <end position="40"/>
    </location>
</feature>
<keyword evidence="4" id="KW-0633">Potassium transport</keyword>
<dbReference type="GO" id="GO:0015297">
    <property type="term" value="F:antiporter activity"/>
    <property type="evidence" value="ECO:0007669"/>
    <property type="project" value="UniProtKB-KW"/>
</dbReference>
<evidence type="ECO:0000256" key="8">
    <source>
        <dbReference type="ARBA" id="ARBA00023053"/>
    </source>
</evidence>
<evidence type="ECO:0000256" key="10">
    <source>
        <dbReference type="ARBA" id="ARBA00023201"/>
    </source>
</evidence>
<dbReference type="InterPro" id="IPR051359">
    <property type="entry name" value="CaCA_antiporter"/>
</dbReference>
<dbReference type="GO" id="GO:0016020">
    <property type="term" value="C:membrane"/>
    <property type="evidence" value="ECO:0007669"/>
    <property type="project" value="UniProtKB-SubCell"/>
</dbReference>
<dbReference type="Pfam" id="PF01699">
    <property type="entry name" value="Na_Ca_ex"/>
    <property type="match status" value="1"/>
</dbReference>
<dbReference type="Proteomes" id="UP001415857">
    <property type="component" value="Unassembled WGS sequence"/>
</dbReference>
<evidence type="ECO:0000256" key="5">
    <source>
        <dbReference type="ARBA" id="ARBA00022692"/>
    </source>
</evidence>
<evidence type="ECO:0000256" key="12">
    <source>
        <dbReference type="SAM" id="Phobius"/>
    </source>
</evidence>
<dbReference type="EMBL" id="JBBPBK010000002">
    <property type="protein sequence ID" value="KAK9290854.1"/>
    <property type="molecule type" value="Genomic_DNA"/>
</dbReference>
<feature type="transmembrane region" description="Helical" evidence="12">
    <location>
        <begin position="79"/>
        <end position="99"/>
    </location>
</feature>
<organism evidence="14 15">
    <name type="scientific">Liquidambar formosana</name>
    <name type="common">Formosan gum</name>
    <dbReference type="NCBI Taxonomy" id="63359"/>
    <lineage>
        <taxon>Eukaryota</taxon>
        <taxon>Viridiplantae</taxon>
        <taxon>Streptophyta</taxon>
        <taxon>Embryophyta</taxon>
        <taxon>Tracheophyta</taxon>
        <taxon>Spermatophyta</taxon>
        <taxon>Magnoliopsida</taxon>
        <taxon>eudicotyledons</taxon>
        <taxon>Gunneridae</taxon>
        <taxon>Pentapetalae</taxon>
        <taxon>Saxifragales</taxon>
        <taxon>Altingiaceae</taxon>
        <taxon>Liquidambar</taxon>
    </lineage>
</organism>
<dbReference type="InterPro" id="IPR004837">
    <property type="entry name" value="NaCa_Exmemb"/>
</dbReference>
<sequence>MALNGKPEGIQVAISGCYAGPIFNTVVGLGLSFVGSAWYGYPSAVVIPKDPYLLETVGLLMGGLIWALVILLRRDMRLDVVLGGGLLAVYLLSISLRLIQTVGSLQHHHITPAP</sequence>
<reference evidence="14 15" key="1">
    <citation type="journal article" date="2024" name="Plant J.">
        <title>Genome sequences and population genomics reveal climatic adaptation and genomic divergence between two closely related sweetgum species.</title>
        <authorList>
            <person name="Xu W.Q."/>
            <person name="Ren C.Q."/>
            <person name="Zhang X.Y."/>
            <person name="Comes H.P."/>
            <person name="Liu X.H."/>
            <person name="Li Y.G."/>
            <person name="Kettle C.J."/>
            <person name="Jalonen R."/>
            <person name="Gaisberger H."/>
            <person name="Ma Y.Z."/>
            <person name="Qiu Y.X."/>
        </authorList>
    </citation>
    <scope>NUCLEOTIDE SEQUENCE [LARGE SCALE GENOMIC DNA]</scope>
    <source>
        <strain evidence="14">Hangzhou</strain>
    </source>
</reference>
<comment type="similarity">
    <text evidence="11">Belongs to the Ca(2+):cation antiporter (CaCA) (TC 2.A.19) family. Cation/calcium exchanger (CCX) subfamily.</text>
</comment>
<protein>
    <recommendedName>
        <fullName evidence="13">Sodium/calcium exchanger membrane region domain-containing protein</fullName>
    </recommendedName>
</protein>
<dbReference type="Gene3D" id="1.20.1420.30">
    <property type="entry name" value="NCX, central ion-binding region"/>
    <property type="match status" value="1"/>
</dbReference>
<comment type="subcellular location">
    <subcellularLocation>
        <location evidence="1">Membrane</location>
        <topology evidence="1">Multi-pass membrane protein</topology>
    </subcellularLocation>
</comment>
<feature type="domain" description="Sodium/calcium exchanger membrane region" evidence="13">
    <location>
        <begin position="2"/>
        <end position="97"/>
    </location>
</feature>
<name>A0AAP0SBL9_LIQFO</name>
<evidence type="ECO:0000313" key="15">
    <source>
        <dbReference type="Proteomes" id="UP001415857"/>
    </source>
</evidence>
<evidence type="ECO:0000256" key="9">
    <source>
        <dbReference type="ARBA" id="ARBA00023136"/>
    </source>
</evidence>